<dbReference type="InterPro" id="IPR000182">
    <property type="entry name" value="GNAT_dom"/>
</dbReference>
<accession>A0A4R3LR40</accession>
<dbReference type="PROSITE" id="PS51186">
    <property type="entry name" value="GNAT"/>
    <property type="match status" value="1"/>
</dbReference>
<dbReference type="InterPro" id="IPR039143">
    <property type="entry name" value="GNPNAT1-like"/>
</dbReference>
<reference evidence="2 3" key="1">
    <citation type="submission" date="2019-03" db="EMBL/GenBank/DDBJ databases">
        <title>Genomic Encyclopedia of Type Strains, Phase IV (KMG-IV): sequencing the most valuable type-strain genomes for metagenomic binning, comparative biology and taxonomic classification.</title>
        <authorList>
            <person name="Goeker M."/>
        </authorList>
    </citation>
    <scope>NUCLEOTIDE SEQUENCE [LARGE SCALE GENOMIC DNA]</scope>
    <source>
        <strain evidence="2 3">DSM 24591</strain>
    </source>
</reference>
<name>A0A4R3LR40_9BURK</name>
<dbReference type="GO" id="GO:0004343">
    <property type="term" value="F:glucosamine 6-phosphate N-acetyltransferase activity"/>
    <property type="evidence" value="ECO:0007669"/>
    <property type="project" value="TreeGrafter"/>
</dbReference>
<feature type="domain" description="N-acetyltransferase" evidence="1">
    <location>
        <begin position="5"/>
        <end position="143"/>
    </location>
</feature>
<dbReference type="AlphaFoldDB" id="A0A4R3LR40"/>
<dbReference type="Pfam" id="PF13673">
    <property type="entry name" value="Acetyltransf_10"/>
    <property type="match status" value="1"/>
</dbReference>
<gene>
    <name evidence="2" type="ORF">EDC26_11715</name>
</gene>
<dbReference type="InterPro" id="IPR016181">
    <property type="entry name" value="Acyl_CoA_acyltransferase"/>
</dbReference>
<dbReference type="CDD" id="cd04301">
    <property type="entry name" value="NAT_SF"/>
    <property type="match status" value="1"/>
</dbReference>
<sequence>MTGQIRIVVGDWNLCKGPAMAIRYEVFVEEQRVPPELEMDHEDAHCVHAVAYDELGAPIGTGRLLRDAHIGRMAVRAPYRGAGVGSRLLTALVDEAKARNYPEVVLLAQVHARAFYEAHHFVAEGEPCMEAGILHITMRRALTA</sequence>
<organism evidence="2 3">
    <name type="scientific">Paralcaligenes ureilyticus</name>
    <dbReference type="NCBI Taxonomy" id="627131"/>
    <lineage>
        <taxon>Bacteria</taxon>
        <taxon>Pseudomonadati</taxon>
        <taxon>Pseudomonadota</taxon>
        <taxon>Betaproteobacteria</taxon>
        <taxon>Burkholderiales</taxon>
        <taxon>Alcaligenaceae</taxon>
        <taxon>Paralcaligenes</taxon>
    </lineage>
</organism>
<evidence type="ECO:0000313" key="2">
    <source>
        <dbReference type="EMBL" id="TCT02741.1"/>
    </source>
</evidence>
<dbReference type="SUPFAM" id="SSF55729">
    <property type="entry name" value="Acyl-CoA N-acyltransferases (Nat)"/>
    <property type="match status" value="1"/>
</dbReference>
<keyword evidence="2" id="KW-0012">Acyltransferase</keyword>
<protein>
    <submittedName>
        <fullName evidence="2">Putative GNAT family N-acyltransferase</fullName>
    </submittedName>
</protein>
<evidence type="ECO:0000259" key="1">
    <source>
        <dbReference type="PROSITE" id="PS51186"/>
    </source>
</evidence>
<dbReference type="RefSeq" id="WP_243700965.1">
    <property type="nucleotide sequence ID" value="NZ_SMAJ01000017.1"/>
</dbReference>
<comment type="caution">
    <text evidence="2">The sequence shown here is derived from an EMBL/GenBank/DDBJ whole genome shotgun (WGS) entry which is preliminary data.</text>
</comment>
<dbReference type="Proteomes" id="UP000295525">
    <property type="component" value="Unassembled WGS sequence"/>
</dbReference>
<dbReference type="PANTHER" id="PTHR13355:SF11">
    <property type="entry name" value="GLUCOSAMINE 6-PHOSPHATE N-ACETYLTRANSFERASE"/>
    <property type="match status" value="1"/>
</dbReference>
<keyword evidence="2" id="KW-0808">Transferase</keyword>
<proteinExistence type="predicted"/>
<evidence type="ECO:0000313" key="3">
    <source>
        <dbReference type="Proteomes" id="UP000295525"/>
    </source>
</evidence>
<dbReference type="Gene3D" id="3.40.630.30">
    <property type="match status" value="1"/>
</dbReference>
<dbReference type="EMBL" id="SMAJ01000017">
    <property type="protein sequence ID" value="TCT02741.1"/>
    <property type="molecule type" value="Genomic_DNA"/>
</dbReference>
<dbReference type="PANTHER" id="PTHR13355">
    <property type="entry name" value="GLUCOSAMINE 6-PHOSPHATE N-ACETYLTRANSFERASE"/>
    <property type="match status" value="1"/>
</dbReference>
<keyword evidence="3" id="KW-1185">Reference proteome</keyword>